<evidence type="ECO:0000256" key="3">
    <source>
        <dbReference type="ARBA" id="ARBA00023136"/>
    </source>
</evidence>
<evidence type="ECO:0000256" key="4">
    <source>
        <dbReference type="ARBA" id="ARBA00023186"/>
    </source>
</evidence>
<dbReference type="PANTHER" id="PTHR47529:SF1">
    <property type="entry name" value="PERIPLASMIC CHAPERONE PPID"/>
    <property type="match status" value="1"/>
</dbReference>
<dbReference type="InterPro" id="IPR027304">
    <property type="entry name" value="Trigger_fact/SurA_dom_sf"/>
</dbReference>
<feature type="non-terminal residue" evidence="6">
    <location>
        <position position="294"/>
    </location>
</feature>
<dbReference type="Gene3D" id="1.10.4030.10">
    <property type="entry name" value="Porin chaperone SurA, peptide-binding domain"/>
    <property type="match status" value="1"/>
</dbReference>
<evidence type="ECO:0000256" key="1">
    <source>
        <dbReference type="ARBA" id="ARBA00004236"/>
    </source>
</evidence>
<evidence type="ECO:0000256" key="5">
    <source>
        <dbReference type="SAM" id="Phobius"/>
    </source>
</evidence>
<feature type="transmembrane region" description="Helical" evidence="5">
    <location>
        <begin position="12"/>
        <end position="34"/>
    </location>
</feature>
<dbReference type="InterPro" id="IPR052029">
    <property type="entry name" value="PpiD_chaperone"/>
</dbReference>
<sequence>MLNSIRNFSKTWFAKILLVIIVIPFVFWGMGGVFSGGNTNNIAKINNQSISTQDFMNHLNSSRITLETIKDNLDNNILEEMLGELISKKMIQLEEQDLNLIISDKILKKRIKENENFLDENKKFSRTKYEKFLLSSNITAVDFETKLRNSELKKNLFSYIVGGIKSPTFLSNNTFKEQNKKLSLEYINLENVYKKKNDFTMDEILKYIDKNKENLKEKNISFNYSKVTPATLIGIDEYNDLFFQKIDNIENDISNGFTYDEVLRKNNLKSFFKENFKLNDKNISEVMNKEVLKK</sequence>
<gene>
    <name evidence="6" type="ORF">METZ01_LOCUS171589</name>
</gene>
<keyword evidence="3 5" id="KW-0472">Membrane</keyword>
<evidence type="ECO:0008006" key="7">
    <source>
        <dbReference type="Google" id="ProtNLM"/>
    </source>
</evidence>
<reference evidence="6" key="1">
    <citation type="submission" date="2018-05" db="EMBL/GenBank/DDBJ databases">
        <authorList>
            <person name="Lanie J.A."/>
            <person name="Ng W.-L."/>
            <person name="Kazmierczak K.M."/>
            <person name="Andrzejewski T.M."/>
            <person name="Davidsen T.M."/>
            <person name="Wayne K.J."/>
            <person name="Tettelin H."/>
            <person name="Glass J.I."/>
            <person name="Rusch D."/>
            <person name="Podicherti R."/>
            <person name="Tsui H.-C.T."/>
            <person name="Winkler M.E."/>
        </authorList>
    </citation>
    <scope>NUCLEOTIDE SEQUENCE</scope>
</reference>
<dbReference type="GO" id="GO:0005886">
    <property type="term" value="C:plasma membrane"/>
    <property type="evidence" value="ECO:0007669"/>
    <property type="project" value="UniProtKB-SubCell"/>
</dbReference>
<accession>A0A382BY40</accession>
<protein>
    <recommendedName>
        <fullName evidence="7">SurA N-terminal domain-containing protein</fullName>
    </recommendedName>
</protein>
<proteinExistence type="predicted"/>
<comment type="subcellular location">
    <subcellularLocation>
        <location evidence="1">Cell membrane</location>
    </subcellularLocation>
</comment>
<keyword evidence="4" id="KW-0143">Chaperone</keyword>
<evidence type="ECO:0000256" key="2">
    <source>
        <dbReference type="ARBA" id="ARBA00022475"/>
    </source>
</evidence>
<name>A0A382BY40_9ZZZZ</name>
<dbReference type="Pfam" id="PF13624">
    <property type="entry name" value="SurA_N_3"/>
    <property type="match status" value="1"/>
</dbReference>
<evidence type="ECO:0000313" key="6">
    <source>
        <dbReference type="EMBL" id="SVB18735.1"/>
    </source>
</evidence>
<keyword evidence="5" id="KW-0812">Transmembrane</keyword>
<dbReference type="PANTHER" id="PTHR47529">
    <property type="entry name" value="PEPTIDYL-PROLYL CIS-TRANS ISOMERASE D"/>
    <property type="match status" value="1"/>
</dbReference>
<dbReference type="EMBL" id="UINC01031925">
    <property type="protein sequence ID" value="SVB18735.1"/>
    <property type="molecule type" value="Genomic_DNA"/>
</dbReference>
<keyword evidence="5" id="KW-1133">Transmembrane helix</keyword>
<dbReference type="AlphaFoldDB" id="A0A382BY40"/>
<organism evidence="6">
    <name type="scientific">marine metagenome</name>
    <dbReference type="NCBI Taxonomy" id="408172"/>
    <lineage>
        <taxon>unclassified sequences</taxon>
        <taxon>metagenomes</taxon>
        <taxon>ecological metagenomes</taxon>
    </lineage>
</organism>
<dbReference type="SUPFAM" id="SSF109998">
    <property type="entry name" value="Triger factor/SurA peptide-binding domain-like"/>
    <property type="match status" value="1"/>
</dbReference>
<keyword evidence="2" id="KW-1003">Cell membrane</keyword>